<dbReference type="KEGG" id="aym:YM304_22400"/>
<name>A0A6C7E3N7_ILUCY</name>
<evidence type="ECO:0000313" key="5">
    <source>
        <dbReference type="Proteomes" id="UP000011863"/>
    </source>
</evidence>
<dbReference type="PANTHER" id="PTHR35303">
    <property type="entry name" value="OS02G0197800 PROTEIN"/>
    <property type="match status" value="1"/>
</dbReference>
<dbReference type="GO" id="GO:0046872">
    <property type="term" value="F:metal ion binding"/>
    <property type="evidence" value="ECO:0007669"/>
    <property type="project" value="UniProtKB-KW"/>
</dbReference>
<feature type="domain" description="Gamma-butyrobetaine hydroxylase-like N-terminal" evidence="3">
    <location>
        <begin position="14"/>
        <end position="96"/>
    </location>
</feature>
<evidence type="ECO:0000256" key="2">
    <source>
        <dbReference type="ARBA" id="ARBA00023004"/>
    </source>
</evidence>
<dbReference type="RefSeq" id="WP_015441801.1">
    <property type="nucleotide sequence ID" value="NC_020520.1"/>
</dbReference>
<dbReference type="InterPro" id="IPR038492">
    <property type="entry name" value="GBBH-like_N_sf"/>
</dbReference>
<dbReference type="AlphaFoldDB" id="A0A6C7E3N7"/>
<gene>
    <name evidence="4" type="ORF">YM304_22400</name>
</gene>
<evidence type="ECO:0000313" key="4">
    <source>
        <dbReference type="EMBL" id="BAN02554.1"/>
    </source>
</evidence>
<sequence>MAAHDIESIEVDRTKHVFIEFADGVTARFDLAPLRLACPCAECNSRRQQGRSVSVLAETKPDEITITEAAMQGAWGLNLDWSDGHSTGIYAFEKLRGWIDDRLVASHVTRPDPDLETNR</sequence>
<evidence type="ECO:0000256" key="1">
    <source>
        <dbReference type="ARBA" id="ARBA00022723"/>
    </source>
</evidence>
<keyword evidence="5" id="KW-1185">Reference proteome</keyword>
<proteinExistence type="predicted"/>
<dbReference type="EMBL" id="AP012057">
    <property type="protein sequence ID" value="BAN02554.1"/>
    <property type="molecule type" value="Genomic_DNA"/>
</dbReference>
<dbReference type="Gene3D" id="3.30.2020.30">
    <property type="match status" value="1"/>
</dbReference>
<dbReference type="Pfam" id="PF06155">
    <property type="entry name" value="GBBH-like_N"/>
    <property type="match status" value="1"/>
</dbReference>
<evidence type="ECO:0000259" key="3">
    <source>
        <dbReference type="Pfam" id="PF06155"/>
    </source>
</evidence>
<dbReference type="Proteomes" id="UP000011863">
    <property type="component" value="Chromosome"/>
</dbReference>
<keyword evidence="2" id="KW-0408">Iron</keyword>
<dbReference type="InterPro" id="IPR010376">
    <property type="entry name" value="GBBH-like_N"/>
</dbReference>
<keyword evidence="1" id="KW-0479">Metal-binding</keyword>
<organism evidence="4 5">
    <name type="scientific">Ilumatobacter coccineus (strain NBRC 103263 / KCTC 29153 / YM16-304)</name>
    <dbReference type="NCBI Taxonomy" id="1313172"/>
    <lineage>
        <taxon>Bacteria</taxon>
        <taxon>Bacillati</taxon>
        <taxon>Actinomycetota</taxon>
        <taxon>Acidimicrobiia</taxon>
        <taxon>Acidimicrobiales</taxon>
        <taxon>Ilumatobacteraceae</taxon>
        <taxon>Ilumatobacter</taxon>
    </lineage>
</organism>
<protein>
    <recommendedName>
        <fullName evidence="3">Gamma-butyrobetaine hydroxylase-like N-terminal domain-containing protein</fullName>
    </recommendedName>
</protein>
<accession>A0A6C7E3N7</accession>
<reference evidence="4 5" key="1">
    <citation type="journal article" date="2013" name="Int. J. Syst. Evol. Microbiol.">
        <title>Ilumatobacter nonamiense sp. nov. and Ilumatobacter coccineum sp. nov., isolated from seashore sand.</title>
        <authorList>
            <person name="Matsumoto A."/>
            <person name="Kasai H."/>
            <person name="Matsuo Y."/>
            <person name="Shizuri Y."/>
            <person name="Ichikawa N."/>
            <person name="Fujita N."/>
            <person name="Omura S."/>
            <person name="Takahashi Y."/>
        </authorList>
    </citation>
    <scope>NUCLEOTIDE SEQUENCE [LARGE SCALE GENOMIC DNA]</scope>
    <source>
        <strain evidence="5">NBRC 103263 / KCTC 29153 / YM16-304</strain>
    </source>
</reference>